<evidence type="ECO:0000259" key="2">
    <source>
        <dbReference type="Pfam" id="PF07486"/>
    </source>
</evidence>
<dbReference type="InterPro" id="IPR042047">
    <property type="entry name" value="SleB_dom1"/>
</dbReference>
<dbReference type="GO" id="GO:0016787">
    <property type="term" value="F:hydrolase activity"/>
    <property type="evidence" value="ECO:0007669"/>
    <property type="project" value="UniProtKB-KW"/>
</dbReference>
<feature type="domain" description="Cell wall hydrolase SleB" evidence="2">
    <location>
        <begin position="128"/>
        <end position="230"/>
    </location>
</feature>
<dbReference type="InterPro" id="IPR011105">
    <property type="entry name" value="Cell_wall_hydrolase_SleB"/>
</dbReference>
<comment type="caution">
    <text evidence="3">The sequence shown here is derived from an EMBL/GenBank/DDBJ whole genome shotgun (WGS) entry which is preliminary data.</text>
</comment>
<organism evidence="3 4">
    <name type="scientific">Sphingorhabdus rigui</name>
    <dbReference type="NCBI Taxonomy" id="1282858"/>
    <lineage>
        <taxon>Bacteria</taxon>
        <taxon>Pseudomonadati</taxon>
        <taxon>Pseudomonadota</taxon>
        <taxon>Alphaproteobacteria</taxon>
        <taxon>Sphingomonadales</taxon>
        <taxon>Sphingomonadaceae</taxon>
        <taxon>Sphingorhabdus</taxon>
    </lineage>
</organism>
<keyword evidence="4" id="KW-1185">Reference proteome</keyword>
<evidence type="ECO:0000256" key="1">
    <source>
        <dbReference type="SAM" id="SignalP"/>
    </source>
</evidence>
<dbReference type="AlphaFoldDB" id="A0A840B1I3"/>
<keyword evidence="3" id="KW-0378">Hydrolase</keyword>
<name>A0A840B1I3_9SPHN</name>
<reference evidence="3 4" key="1">
    <citation type="submission" date="2020-08" db="EMBL/GenBank/DDBJ databases">
        <title>Genomic Encyclopedia of Type Strains, Phase IV (KMG-IV): sequencing the most valuable type-strain genomes for metagenomic binning, comparative biology and taxonomic classification.</title>
        <authorList>
            <person name="Goeker M."/>
        </authorList>
    </citation>
    <scope>NUCLEOTIDE SEQUENCE [LARGE SCALE GENOMIC DNA]</scope>
    <source>
        <strain evidence="3 4">DSM 29050</strain>
    </source>
</reference>
<dbReference type="Proteomes" id="UP000581447">
    <property type="component" value="Unassembled WGS sequence"/>
</dbReference>
<dbReference type="Pfam" id="PF07486">
    <property type="entry name" value="Hydrolase_2"/>
    <property type="match status" value="1"/>
</dbReference>
<gene>
    <name evidence="3" type="ORF">GGR91_002045</name>
</gene>
<evidence type="ECO:0000313" key="4">
    <source>
        <dbReference type="Proteomes" id="UP000581447"/>
    </source>
</evidence>
<protein>
    <submittedName>
        <fullName evidence="3">Spore germination cell wall hydrolase CwlJ-like protein</fullName>
    </submittedName>
</protein>
<sequence>MFKFFRAASVAAVTFTLASAVIAADAGFAFGNTQSTALNATTISVDAAQISADQVQADLAKSGKVTATLADNGDIIFTPGIGESSNIDDNEAIAASSLSDLVRQQDTNESLSAEQRCLASAVYFESKGESLTGQLAVARVVMARAKSGRFPTTLCGVVFQKSQFSFVRGGDMPPISIGSAHWRNAVAISKIALDDRWASPVEGALYFHARHVSPGWRLTRLGSVDNHIFYR</sequence>
<accession>A0A840B1I3</accession>
<feature type="chain" id="PRO_5032810190" evidence="1">
    <location>
        <begin position="24"/>
        <end position="231"/>
    </location>
</feature>
<dbReference type="EMBL" id="JACIEA010000003">
    <property type="protein sequence ID" value="MBB3943781.1"/>
    <property type="molecule type" value="Genomic_DNA"/>
</dbReference>
<keyword evidence="1" id="KW-0732">Signal</keyword>
<evidence type="ECO:0000313" key="3">
    <source>
        <dbReference type="EMBL" id="MBB3943781.1"/>
    </source>
</evidence>
<feature type="signal peptide" evidence="1">
    <location>
        <begin position="1"/>
        <end position="23"/>
    </location>
</feature>
<proteinExistence type="predicted"/>
<dbReference type="Gene3D" id="1.10.10.2520">
    <property type="entry name" value="Cell wall hydrolase SleB, domain 1"/>
    <property type="match status" value="1"/>
</dbReference>